<evidence type="ECO:0000256" key="2">
    <source>
        <dbReference type="SAM" id="SignalP"/>
    </source>
</evidence>
<evidence type="ECO:0000256" key="1">
    <source>
        <dbReference type="SAM" id="MobiDB-lite"/>
    </source>
</evidence>
<organism evidence="3">
    <name type="scientific">Culex pipiens</name>
    <name type="common">House mosquito</name>
    <dbReference type="NCBI Taxonomy" id="7175"/>
    <lineage>
        <taxon>Eukaryota</taxon>
        <taxon>Metazoa</taxon>
        <taxon>Ecdysozoa</taxon>
        <taxon>Arthropoda</taxon>
        <taxon>Hexapoda</taxon>
        <taxon>Insecta</taxon>
        <taxon>Pterygota</taxon>
        <taxon>Neoptera</taxon>
        <taxon>Endopterygota</taxon>
        <taxon>Diptera</taxon>
        <taxon>Nematocera</taxon>
        <taxon>Culicoidea</taxon>
        <taxon>Culicidae</taxon>
        <taxon>Culicinae</taxon>
        <taxon>Culicini</taxon>
        <taxon>Culex</taxon>
        <taxon>Culex</taxon>
    </lineage>
</organism>
<feature type="chain" id="PRO_5034602666" evidence="2">
    <location>
        <begin position="20"/>
        <end position="332"/>
    </location>
</feature>
<reference evidence="3" key="1">
    <citation type="submission" date="2021-05" db="EMBL/GenBank/DDBJ databases">
        <authorList>
            <person name="Alioto T."/>
            <person name="Alioto T."/>
            <person name="Gomez Garrido J."/>
        </authorList>
    </citation>
    <scope>NUCLEOTIDE SEQUENCE</scope>
</reference>
<keyword evidence="2" id="KW-0732">Signal</keyword>
<proteinExistence type="predicted"/>
<name>A0A8D8BGX3_CULPI</name>
<evidence type="ECO:0000313" key="3">
    <source>
        <dbReference type="EMBL" id="CAG6475262.1"/>
    </source>
</evidence>
<sequence length="332" mass="36050">MPFWLARILLHLRNTIIMMAPMTADVSETTTSVNVQLNSLVLIAPSSDSVPLSCQAQLHKSHVVSPSGAIDSSKNGGRGGGGTNFPSQYPNESIVSMTCMSSSISGGGRSSSRFHAVGTAADATVSELPDGSRSPAGWDDWWWWWWCWTAAEAAMDPALSGLWLELLPLLLPLLPLPLLDDADRDRLRSSSAVGSLDSVNIVHPERGSWTGGRFKRIEMTTVWMKCPDGGWWRLAPRGTRYETFPAGPKGSPSCKCLPAPTSAAAATAAGSVHHSSSADSALWLSDRFRHDEIFCCFTTIGQRSLTLFLLQHPYQQLADLIFLVSFFLALQC</sequence>
<protein>
    <submittedName>
        <fullName evidence="3">(northern house mosquito) hypothetical protein</fullName>
    </submittedName>
</protein>
<dbReference type="EMBL" id="HBUE01076379">
    <property type="protein sequence ID" value="CAG6475262.1"/>
    <property type="molecule type" value="Transcribed_RNA"/>
</dbReference>
<feature type="region of interest" description="Disordered" evidence="1">
    <location>
        <begin position="65"/>
        <end position="85"/>
    </location>
</feature>
<accession>A0A8D8BGX3</accession>
<feature type="signal peptide" evidence="2">
    <location>
        <begin position="1"/>
        <end position="19"/>
    </location>
</feature>
<dbReference type="AlphaFoldDB" id="A0A8D8BGX3"/>